<keyword evidence="2" id="KW-1185">Reference proteome</keyword>
<sequence length="128" mass="14881">MDLREVGYDDRDWINLAQDRDRWRAYAKRFREIDYKPGYGPTGSYRAEVKIEFTVRKASALLSRLNLLPADLELSSGVGSIPAWADYLVLFFPKFSPTVRRMSGNLWRIHGLMSFLAEAQLEHHLHPQ</sequence>
<evidence type="ECO:0000313" key="2">
    <source>
        <dbReference type="Proteomes" id="UP001148838"/>
    </source>
</evidence>
<dbReference type="EMBL" id="JAJSOF020000039">
    <property type="protein sequence ID" value="KAJ4426680.1"/>
    <property type="molecule type" value="Genomic_DNA"/>
</dbReference>
<proteinExistence type="predicted"/>
<evidence type="ECO:0008006" key="3">
    <source>
        <dbReference type="Google" id="ProtNLM"/>
    </source>
</evidence>
<evidence type="ECO:0000313" key="1">
    <source>
        <dbReference type="EMBL" id="KAJ4426680.1"/>
    </source>
</evidence>
<organism evidence="1 2">
    <name type="scientific">Periplaneta americana</name>
    <name type="common">American cockroach</name>
    <name type="synonym">Blatta americana</name>
    <dbReference type="NCBI Taxonomy" id="6978"/>
    <lineage>
        <taxon>Eukaryota</taxon>
        <taxon>Metazoa</taxon>
        <taxon>Ecdysozoa</taxon>
        <taxon>Arthropoda</taxon>
        <taxon>Hexapoda</taxon>
        <taxon>Insecta</taxon>
        <taxon>Pterygota</taxon>
        <taxon>Neoptera</taxon>
        <taxon>Polyneoptera</taxon>
        <taxon>Dictyoptera</taxon>
        <taxon>Blattodea</taxon>
        <taxon>Blattoidea</taxon>
        <taxon>Blattidae</taxon>
        <taxon>Blattinae</taxon>
        <taxon>Periplaneta</taxon>
    </lineage>
</organism>
<reference evidence="1 2" key="1">
    <citation type="journal article" date="2022" name="Allergy">
        <title>Genome assembly and annotation of Periplaneta americana reveal a comprehensive cockroach allergen profile.</title>
        <authorList>
            <person name="Wang L."/>
            <person name="Xiong Q."/>
            <person name="Saelim N."/>
            <person name="Wang L."/>
            <person name="Nong W."/>
            <person name="Wan A.T."/>
            <person name="Shi M."/>
            <person name="Liu X."/>
            <person name="Cao Q."/>
            <person name="Hui J.H.L."/>
            <person name="Sookrung N."/>
            <person name="Leung T.F."/>
            <person name="Tungtrongchitr A."/>
            <person name="Tsui S.K.W."/>
        </authorList>
    </citation>
    <scope>NUCLEOTIDE SEQUENCE [LARGE SCALE GENOMIC DNA]</scope>
    <source>
        <strain evidence="1">PWHHKU_190912</strain>
    </source>
</reference>
<gene>
    <name evidence="1" type="ORF">ANN_26478</name>
</gene>
<accession>A0ABQ8RYG8</accession>
<dbReference type="Proteomes" id="UP001148838">
    <property type="component" value="Unassembled WGS sequence"/>
</dbReference>
<name>A0ABQ8RYG8_PERAM</name>
<protein>
    <recommendedName>
        <fullName evidence="3">Per a allergen</fullName>
    </recommendedName>
</protein>
<comment type="caution">
    <text evidence="1">The sequence shown here is derived from an EMBL/GenBank/DDBJ whole genome shotgun (WGS) entry which is preliminary data.</text>
</comment>